<gene>
    <name evidence="7" type="ORF">Y1Q_0000073</name>
</gene>
<protein>
    <recommendedName>
        <fullName evidence="6">P-type domain-containing protein</fullName>
    </recommendedName>
</protein>
<evidence type="ECO:0000259" key="6">
    <source>
        <dbReference type="PROSITE" id="PS51448"/>
    </source>
</evidence>
<dbReference type="GO" id="GO:0005615">
    <property type="term" value="C:extracellular space"/>
    <property type="evidence" value="ECO:0007669"/>
    <property type="project" value="TreeGrafter"/>
</dbReference>
<dbReference type="InterPro" id="IPR044913">
    <property type="entry name" value="P_trefoil_dom_sf"/>
</dbReference>
<proteinExistence type="predicted"/>
<dbReference type="PANTHER" id="PTHR13826">
    <property type="entry name" value="INTESTINAL TREFOIL FACTOR-RELATED"/>
    <property type="match status" value="1"/>
</dbReference>
<dbReference type="InterPro" id="IPR017994">
    <property type="entry name" value="P_trefoil_chordata"/>
</dbReference>
<feature type="disulfide bond" evidence="4">
    <location>
        <begin position="102"/>
        <end position="119"/>
    </location>
</feature>
<dbReference type="Proteomes" id="UP000050525">
    <property type="component" value="Unassembled WGS sequence"/>
</dbReference>
<dbReference type="SMART" id="SM00018">
    <property type="entry name" value="PD"/>
    <property type="match status" value="2"/>
</dbReference>
<keyword evidence="3 4" id="KW-1015">Disulfide bond</keyword>
<dbReference type="SUPFAM" id="SSF57492">
    <property type="entry name" value="Trefoil"/>
    <property type="match status" value="2"/>
</dbReference>
<dbReference type="PANTHER" id="PTHR13826:SF14">
    <property type="entry name" value="TREFOIL FACTOR 2"/>
    <property type="match status" value="1"/>
</dbReference>
<organism evidence="7 8">
    <name type="scientific">Alligator mississippiensis</name>
    <name type="common">American alligator</name>
    <dbReference type="NCBI Taxonomy" id="8496"/>
    <lineage>
        <taxon>Eukaryota</taxon>
        <taxon>Metazoa</taxon>
        <taxon>Chordata</taxon>
        <taxon>Craniata</taxon>
        <taxon>Vertebrata</taxon>
        <taxon>Euteleostomi</taxon>
        <taxon>Archelosauria</taxon>
        <taxon>Archosauria</taxon>
        <taxon>Crocodylia</taxon>
        <taxon>Alligatoridae</taxon>
        <taxon>Alligatorinae</taxon>
        <taxon>Alligator</taxon>
    </lineage>
</organism>
<dbReference type="InterPro" id="IPR000519">
    <property type="entry name" value="P_trefoil_dom"/>
</dbReference>
<keyword evidence="5" id="KW-0472">Membrane</keyword>
<sequence>MARTAEVIYCPVEPEDCLINNQVKTSIRVKYFSLYLYYSGPPESRRLPTEMEPKGLWLLAILLVFGLTTLIDGVEPPTKCQCAEKPNKRRECGYPGIKAEECHKRGCCFDASVTGVRWCFKPFSKLATGECSMNVYDRKECGFLIFSEKCCLKRGCCFDSSYPGVKRCFHPNIKNDC</sequence>
<keyword evidence="5" id="KW-0812">Transmembrane</keyword>
<dbReference type="FunFam" id="4.10.110.10:FF:000006">
    <property type="entry name" value="Trefoil factor 1"/>
    <property type="match status" value="1"/>
</dbReference>
<dbReference type="Gene3D" id="4.10.110.10">
    <property type="entry name" value="Spasmolytic Protein, domain 1"/>
    <property type="match status" value="2"/>
</dbReference>
<feature type="disulfide bond" evidence="4">
    <location>
        <begin position="141"/>
        <end position="156"/>
    </location>
</feature>
<dbReference type="PROSITE" id="PS00025">
    <property type="entry name" value="P_TREFOIL_1"/>
    <property type="match status" value="1"/>
</dbReference>
<feature type="transmembrane region" description="Helical" evidence="5">
    <location>
        <begin position="55"/>
        <end position="74"/>
    </location>
</feature>
<feature type="disulfide bond" evidence="4">
    <location>
        <begin position="131"/>
        <end position="157"/>
    </location>
</feature>
<evidence type="ECO:0000256" key="1">
    <source>
        <dbReference type="ARBA" id="ARBA00004613"/>
    </source>
</evidence>
<evidence type="ECO:0000256" key="4">
    <source>
        <dbReference type="PROSITE-ProRule" id="PRU00779"/>
    </source>
</evidence>
<feature type="disulfide bond" evidence="4">
    <location>
        <begin position="151"/>
        <end position="168"/>
    </location>
</feature>
<dbReference type="STRING" id="8496.A0A151NQE4"/>
<comment type="subcellular location">
    <subcellularLocation>
        <location evidence="1">Secreted</location>
    </subcellularLocation>
</comment>
<dbReference type="InterPro" id="IPR017957">
    <property type="entry name" value="P_trefoil_CS"/>
</dbReference>
<keyword evidence="8" id="KW-1185">Reference proteome</keyword>
<evidence type="ECO:0000313" key="8">
    <source>
        <dbReference type="Proteomes" id="UP000050525"/>
    </source>
</evidence>
<name>A0A151NQE4_ALLMI</name>
<evidence type="ECO:0000313" key="7">
    <source>
        <dbReference type="EMBL" id="KYO39056.1"/>
    </source>
</evidence>
<dbReference type="CDD" id="cd00111">
    <property type="entry name" value="Trefoil"/>
    <property type="match status" value="2"/>
</dbReference>
<evidence type="ECO:0000256" key="2">
    <source>
        <dbReference type="ARBA" id="ARBA00022525"/>
    </source>
</evidence>
<accession>A0A151NQE4</accession>
<feature type="domain" description="P-type" evidence="6">
    <location>
        <begin position="129"/>
        <end position="172"/>
    </location>
</feature>
<dbReference type="EMBL" id="AKHW03002379">
    <property type="protein sequence ID" value="KYO39056.1"/>
    <property type="molecule type" value="Genomic_DNA"/>
</dbReference>
<dbReference type="AlphaFoldDB" id="A0A151NQE4"/>
<dbReference type="PROSITE" id="PS51448">
    <property type="entry name" value="P_TREFOIL_2"/>
    <property type="match status" value="2"/>
</dbReference>
<dbReference type="Pfam" id="PF00088">
    <property type="entry name" value="Trefoil"/>
    <property type="match status" value="2"/>
</dbReference>
<comment type="caution">
    <text evidence="4">Lacks conserved residue(s) required for the propagation of feature annotation.</text>
</comment>
<feature type="domain" description="P-type" evidence="6">
    <location>
        <begin position="78"/>
        <end position="123"/>
    </location>
</feature>
<comment type="caution">
    <text evidence="7">The sequence shown here is derived from an EMBL/GenBank/DDBJ whole genome shotgun (WGS) entry which is preliminary data.</text>
</comment>
<evidence type="ECO:0000256" key="3">
    <source>
        <dbReference type="ARBA" id="ARBA00023157"/>
    </source>
</evidence>
<reference evidence="7 8" key="1">
    <citation type="journal article" date="2012" name="Genome Biol.">
        <title>Sequencing three crocodilian genomes to illuminate the evolution of archosaurs and amniotes.</title>
        <authorList>
            <person name="St John J.A."/>
            <person name="Braun E.L."/>
            <person name="Isberg S.R."/>
            <person name="Miles L.G."/>
            <person name="Chong A.Y."/>
            <person name="Gongora J."/>
            <person name="Dalzell P."/>
            <person name="Moran C."/>
            <person name="Bed'hom B."/>
            <person name="Abzhanov A."/>
            <person name="Burgess S.C."/>
            <person name="Cooksey A.M."/>
            <person name="Castoe T.A."/>
            <person name="Crawford N.G."/>
            <person name="Densmore L.D."/>
            <person name="Drew J.C."/>
            <person name="Edwards S.V."/>
            <person name="Faircloth B.C."/>
            <person name="Fujita M.K."/>
            <person name="Greenwold M.J."/>
            <person name="Hoffmann F.G."/>
            <person name="Howard J.M."/>
            <person name="Iguchi T."/>
            <person name="Janes D.E."/>
            <person name="Khan S.Y."/>
            <person name="Kohno S."/>
            <person name="de Koning A.J."/>
            <person name="Lance S.L."/>
            <person name="McCarthy F.M."/>
            <person name="McCormack J.E."/>
            <person name="Merchant M.E."/>
            <person name="Peterson D.G."/>
            <person name="Pollock D.D."/>
            <person name="Pourmand N."/>
            <person name="Raney B.J."/>
            <person name="Roessler K.A."/>
            <person name="Sanford J.R."/>
            <person name="Sawyer R.H."/>
            <person name="Schmidt C.J."/>
            <person name="Triplett E.W."/>
            <person name="Tuberville T.D."/>
            <person name="Venegas-Anaya M."/>
            <person name="Howard J.T."/>
            <person name="Jarvis E.D."/>
            <person name="Guillette L.J.Jr."/>
            <person name="Glenn T.C."/>
            <person name="Green R.E."/>
            <person name="Ray D.A."/>
        </authorList>
    </citation>
    <scope>NUCLEOTIDE SEQUENCE [LARGE SCALE GENOMIC DNA]</scope>
    <source>
        <strain evidence="7">KSC_2009_1</strain>
    </source>
</reference>
<feature type="disulfide bond" evidence="4">
    <location>
        <begin position="92"/>
        <end position="107"/>
    </location>
</feature>
<dbReference type="GO" id="GO:0030277">
    <property type="term" value="P:maintenance of gastrointestinal epithelium"/>
    <property type="evidence" value="ECO:0007669"/>
    <property type="project" value="TreeGrafter"/>
</dbReference>
<dbReference type="PRINTS" id="PR00680">
    <property type="entry name" value="PTREFOIL"/>
</dbReference>
<evidence type="ECO:0000256" key="5">
    <source>
        <dbReference type="SAM" id="Phobius"/>
    </source>
</evidence>
<keyword evidence="2" id="KW-0964">Secreted</keyword>
<keyword evidence="5" id="KW-1133">Transmembrane helix</keyword>